<organism evidence="2 3">
    <name type="scientific">Cyanobium gracile UHCC 0139</name>
    <dbReference type="NCBI Taxonomy" id="3110308"/>
    <lineage>
        <taxon>Bacteria</taxon>
        <taxon>Bacillati</taxon>
        <taxon>Cyanobacteriota</taxon>
        <taxon>Cyanophyceae</taxon>
        <taxon>Synechococcales</taxon>
        <taxon>Prochlorococcaceae</taxon>
        <taxon>Cyanobium</taxon>
    </lineage>
</organism>
<reference evidence="2 3" key="1">
    <citation type="submission" date="2023-12" db="EMBL/GenBank/DDBJ databases">
        <title>Baltic Sea Cyanobacteria.</title>
        <authorList>
            <person name="Delbaje E."/>
            <person name="Fewer D.P."/>
            <person name="Shishido T.K."/>
        </authorList>
    </citation>
    <scope>NUCLEOTIDE SEQUENCE [LARGE SCALE GENOMIC DNA]</scope>
    <source>
        <strain evidence="2 3">UHCC 0139</strain>
    </source>
</reference>
<proteinExistence type="predicted"/>
<gene>
    <name evidence="2" type="ORF">VB738_12730</name>
</gene>
<keyword evidence="3" id="KW-1185">Reference proteome</keyword>
<comment type="caution">
    <text evidence="2">The sequence shown here is derived from an EMBL/GenBank/DDBJ whole genome shotgun (WGS) entry which is preliminary data.</text>
</comment>
<dbReference type="RefSeq" id="WP_323306091.1">
    <property type="nucleotide sequence ID" value="NZ_JAYGHX010000008.1"/>
</dbReference>
<sequence length="208" mass="22097">MTIDHIAAARIAALIPELYRLVGQLEEAAPGRSFTPDGHMVGSFGEVLAAARYGLTLTTASTREVDAIAPDGREVEIKATGGKSIAMRGEPKHLLVLKLEKDGTAITVYNGPGALVWAESRPANGRNGQSTISLSKLRQLQAQVPEHDRLPEVMGGMTRDELKGAPLMLSTGRGLPPDPNEPDIKDDLAAWCAYHGIKYGRGPAGEAP</sequence>
<protein>
    <recommendedName>
        <fullName evidence="1">DUF6998 domain-containing protein</fullName>
    </recommendedName>
</protein>
<dbReference type="EMBL" id="JAYGHX010000008">
    <property type="protein sequence ID" value="MEA5392124.1"/>
    <property type="molecule type" value="Genomic_DNA"/>
</dbReference>
<dbReference type="InterPro" id="IPR054267">
    <property type="entry name" value="DUF6998"/>
</dbReference>
<dbReference type="Pfam" id="PF22522">
    <property type="entry name" value="DUF6998"/>
    <property type="match status" value="1"/>
</dbReference>
<evidence type="ECO:0000259" key="1">
    <source>
        <dbReference type="Pfam" id="PF22522"/>
    </source>
</evidence>
<accession>A0ABU5RWH9</accession>
<evidence type="ECO:0000313" key="3">
    <source>
        <dbReference type="Proteomes" id="UP001304461"/>
    </source>
</evidence>
<feature type="domain" description="DUF6998" evidence="1">
    <location>
        <begin position="17"/>
        <end position="150"/>
    </location>
</feature>
<name>A0ABU5RWH9_9CYAN</name>
<dbReference type="Proteomes" id="UP001304461">
    <property type="component" value="Unassembled WGS sequence"/>
</dbReference>
<evidence type="ECO:0000313" key="2">
    <source>
        <dbReference type="EMBL" id="MEA5392124.1"/>
    </source>
</evidence>